<proteinExistence type="predicted"/>
<dbReference type="InterPro" id="IPR035901">
    <property type="entry name" value="GIY-YIG_endonuc_sf"/>
</dbReference>
<dbReference type="Proteomes" id="UP000683360">
    <property type="component" value="Unassembled WGS sequence"/>
</dbReference>
<dbReference type="AlphaFoldDB" id="A0A8S3Q9T0"/>
<gene>
    <name evidence="2" type="ORF">MEDL_7921</name>
</gene>
<evidence type="ECO:0000313" key="2">
    <source>
        <dbReference type="EMBL" id="CAG2192791.1"/>
    </source>
</evidence>
<accession>A0A8S3Q9T0</accession>
<organism evidence="2 3">
    <name type="scientific">Mytilus edulis</name>
    <name type="common">Blue mussel</name>
    <dbReference type="NCBI Taxonomy" id="6550"/>
    <lineage>
        <taxon>Eukaryota</taxon>
        <taxon>Metazoa</taxon>
        <taxon>Spiralia</taxon>
        <taxon>Lophotrochozoa</taxon>
        <taxon>Mollusca</taxon>
        <taxon>Bivalvia</taxon>
        <taxon>Autobranchia</taxon>
        <taxon>Pteriomorphia</taxon>
        <taxon>Mytilida</taxon>
        <taxon>Mytiloidea</taxon>
        <taxon>Mytilidae</taxon>
        <taxon>Mytilinae</taxon>
        <taxon>Mytilus</taxon>
    </lineage>
</organism>
<dbReference type="InterPro" id="IPR000305">
    <property type="entry name" value="GIY-YIG_endonuc"/>
</dbReference>
<dbReference type="EMBL" id="CAJPWZ010000445">
    <property type="protein sequence ID" value="CAG2192791.1"/>
    <property type="molecule type" value="Genomic_DNA"/>
</dbReference>
<evidence type="ECO:0000259" key="1">
    <source>
        <dbReference type="PROSITE" id="PS50164"/>
    </source>
</evidence>
<feature type="domain" description="GIY-YIG" evidence="1">
    <location>
        <begin position="1"/>
        <end position="90"/>
    </location>
</feature>
<dbReference type="OrthoDB" id="6139275at2759"/>
<name>A0A8S3Q9T0_MYTED</name>
<dbReference type="CDD" id="cd10442">
    <property type="entry name" value="GIY-YIG_PLEs"/>
    <property type="match status" value="1"/>
</dbReference>
<dbReference type="Gene3D" id="3.40.1440.10">
    <property type="entry name" value="GIY-YIG endonuclease"/>
    <property type="match status" value="1"/>
</dbReference>
<sequence length="301" mass="34896">MITCKSCKQQYVGKSKRPFKARLGEHLRYVKNKSSEPTGKHFNQTGHNIHHMSFEIIEVLWNDPNDHTSDVLRSKREDYWILQLRALKPIGINSLETSKFHTVKIADPDDINFIDKFLENIETNLNNCAGKSEFVINYGDVGMPNLPKEVSWKHRTCGTCKWWKRNRPGRKPRPHRCVWNHRGSARLMESQAGMQAVKELLEQGTPVKTIEGDGDNTLIARLKSELNLTVKKRFDKNHTIKDIVSKLYDLQKEDMKNNLVALIPHQFGDHSLCQPRFCGYKRQPGLKYLHRSLPYKAPKIT</sequence>
<reference evidence="2" key="1">
    <citation type="submission" date="2021-03" db="EMBL/GenBank/DDBJ databases">
        <authorList>
            <person name="Bekaert M."/>
        </authorList>
    </citation>
    <scope>NUCLEOTIDE SEQUENCE</scope>
</reference>
<keyword evidence="3" id="KW-1185">Reference proteome</keyword>
<comment type="caution">
    <text evidence="2">The sequence shown here is derived from an EMBL/GenBank/DDBJ whole genome shotgun (WGS) entry which is preliminary data.</text>
</comment>
<dbReference type="Pfam" id="PF20700">
    <property type="entry name" value="Mutator"/>
    <property type="match status" value="1"/>
</dbReference>
<dbReference type="PROSITE" id="PS50164">
    <property type="entry name" value="GIY_YIG"/>
    <property type="match status" value="1"/>
</dbReference>
<dbReference type="InterPro" id="IPR049012">
    <property type="entry name" value="Mutator_transp_dom"/>
</dbReference>
<evidence type="ECO:0000313" key="3">
    <source>
        <dbReference type="Proteomes" id="UP000683360"/>
    </source>
</evidence>
<protein>
    <recommendedName>
        <fullName evidence="1">GIY-YIG domain-containing protein</fullName>
    </recommendedName>
</protein>